<dbReference type="EMBL" id="CP047897">
    <property type="protein sequence ID" value="QHL89080.1"/>
    <property type="molecule type" value="Genomic_DNA"/>
</dbReference>
<dbReference type="AlphaFoldDB" id="A0A6P1P3U4"/>
<evidence type="ECO:0000259" key="1">
    <source>
        <dbReference type="Pfam" id="PF11396"/>
    </source>
</evidence>
<dbReference type="KEGG" id="nib:GU926_17250"/>
<keyword evidence="3" id="KW-1185">Reference proteome</keyword>
<feature type="domain" description="Putative beta-lactamase-inhibitor-like PepSY-like" evidence="1">
    <location>
        <begin position="78"/>
        <end position="133"/>
    </location>
</feature>
<feature type="domain" description="Putative beta-lactamase-inhibitor-like PepSY-like" evidence="1">
    <location>
        <begin position="22"/>
        <end position="61"/>
    </location>
</feature>
<protein>
    <recommendedName>
        <fullName evidence="1">Putative beta-lactamase-inhibitor-like PepSY-like domain-containing protein</fullName>
    </recommendedName>
</protein>
<dbReference type="Pfam" id="PF11396">
    <property type="entry name" value="PepSY_like"/>
    <property type="match status" value="2"/>
</dbReference>
<organism evidence="2 3">
    <name type="scientific">Nibribacter ruber</name>
    <dbReference type="NCBI Taxonomy" id="2698458"/>
    <lineage>
        <taxon>Bacteria</taxon>
        <taxon>Pseudomonadati</taxon>
        <taxon>Bacteroidota</taxon>
        <taxon>Cytophagia</taxon>
        <taxon>Cytophagales</taxon>
        <taxon>Hymenobacteraceae</taxon>
        <taxon>Nibribacter</taxon>
    </lineage>
</organism>
<dbReference type="InterPro" id="IPR021533">
    <property type="entry name" value="PepSY-like"/>
</dbReference>
<evidence type="ECO:0000313" key="3">
    <source>
        <dbReference type="Proteomes" id="UP000464214"/>
    </source>
</evidence>
<reference evidence="2 3" key="1">
    <citation type="submission" date="2020-01" db="EMBL/GenBank/DDBJ databases">
        <authorList>
            <person name="Kim M."/>
        </authorList>
    </citation>
    <scope>NUCLEOTIDE SEQUENCE [LARGE SCALE GENOMIC DNA]</scope>
    <source>
        <strain evidence="2 3">BT10</strain>
    </source>
</reference>
<sequence>MTMKALWITVLAVGTSLTGCSQKISMANMPSVVQNGLKTQFPNAVNLEWEKNGDMFEAEFDFTQQEYAALVDATGKVVAVKQEIDATQLPEPILQQIKTSHQDYTLDDVEKVERDGQVLYQVELQKTMREVKQVYTSAGASSSETFWD</sequence>
<evidence type="ECO:0000313" key="2">
    <source>
        <dbReference type="EMBL" id="QHL89080.1"/>
    </source>
</evidence>
<name>A0A6P1P3U4_9BACT</name>
<dbReference type="Gene3D" id="3.10.450.360">
    <property type="match status" value="1"/>
</dbReference>
<dbReference type="Proteomes" id="UP000464214">
    <property type="component" value="Chromosome"/>
</dbReference>
<proteinExistence type="predicted"/>
<dbReference type="RefSeq" id="WP_160694089.1">
    <property type="nucleotide sequence ID" value="NZ_CP047897.1"/>
</dbReference>
<accession>A0A6P1P3U4</accession>
<dbReference type="SUPFAM" id="SSF160574">
    <property type="entry name" value="BT0923-like"/>
    <property type="match status" value="1"/>
</dbReference>
<gene>
    <name evidence="2" type="ORF">GU926_17250</name>
</gene>
<dbReference type="PROSITE" id="PS51257">
    <property type="entry name" value="PROKAR_LIPOPROTEIN"/>
    <property type="match status" value="1"/>
</dbReference>